<keyword evidence="2" id="KW-1185">Reference proteome</keyword>
<evidence type="ECO:0000313" key="1">
    <source>
        <dbReference type="EMBL" id="KAK9701924.1"/>
    </source>
</evidence>
<evidence type="ECO:0000313" key="2">
    <source>
        <dbReference type="Proteomes" id="UP001458880"/>
    </source>
</evidence>
<dbReference type="Proteomes" id="UP001458880">
    <property type="component" value="Unassembled WGS sequence"/>
</dbReference>
<comment type="caution">
    <text evidence="1">The sequence shown here is derived from an EMBL/GenBank/DDBJ whole genome shotgun (WGS) entry which is preliminary data.</text>
</comment>
<gene>
    <name evidence="1" type="ORF">QE152_g30284</name>
</gene>
<proteinExistence type="predicted"/>
<name>A0AAW1JEX0_POPJA</name>
<organism evidence="1 2">
    <name type="scientific">Popillia japonica</name>
    <name type="common">Japanese beetle</name>
    <dbReference type="NCBI Taxonomy" id="7064"/>
    <lineage>
        <taxon>Eukaryota</taxon>
        <taxon>Metazoa</taxon>
        <taxon>Ecdysozoa</taxon>
        <taxon>Arthropoda</taxon>
        <taxon>Hexapoda</taxon>
        <taxon>Insecta</taxon>
        <taxon>Pterygota</taxon>
        <taxon>Neoptera</taxon>
        <taxon>Endopterygota</taxon>
        <taxon>Coleoptera</taxon>
        <taxon>Polyphaga</taxon>
        <taxon>Scarabaeiformia</taxon>
        <taxon>Scarabaeidae</taxon>
        <taxon>Rutelinae</taxon>
        <taxon>Popillia</taxon>
    </lineage>
</organism>
<reference evidence="1 2" key="1">
    <citation type="journal article" date="2024" name="BMC Genomics">
        <title>De novo assembly and annotation of Popillia japonica's genome with initial clues to its potential as an invasive pest.</title>
        <authorList>
            <person name="Cucini C."/>
            <person name="Boschi S."/>
            <person name="Funari R."/>
            <person name="Cardaioli E."/>
            <person name="Iannotti N."/>
            <person name="Marturano G."/>
            <person name="Paoli F."/>
            <person name="Bruttini M."/>
            <person name="Carapelli A."/>
            <person name="Frati F."/>
            <person name="Nardi F."/>
        </authorList>
    </citation>
    <scope>NUCLEOTIDE SEQUENCE [LARGE SCALE GENOMIC DNA]</scope>
    <source>
        <strain evidence="1">DMR45628</strain>
    </source>
</reference>
<protein>
    <submittedName>
        <fullName evidence="1">Uncharacterized protein</fullName>
    </submittedName>
</protein>
<dbReference type="AlphaFoldDB" id="A0AAW1JEX0"/>
<accession>A0AAW1JEX0</accession>
<sequence>MKEHFEKVFWNEDEHEECEAEGNFHWEEGTDHCGIEPPNETEITTEINRLKNNKSTGENGIPAEEALKCGGEGLKQRIVSLINNVWKKEEMP</sequence>
<dbReference type="EMBL" id="JASPKY010000404">
    <property type="protein sequence ID" value="KAK9701924.1"/>
    <property type="molecule type" value="Genomic_DNA"/>
</dbReference>